<evidence type="ECO:0000313" key="2">
    <source>
        <dbReference type="Proteomes" id="UP001331761"/>
    </source>
</evidence>
<name>A0AAN8F841_TRICO</name>
<comment type="caution">
    <text evidence="1">The sequence shown here is derived from an EMBL/GenBank/DDBJ whole genome shotgun (WGS) entry which is preliminary data.</text>
</comment>
<sequence>MYCKIQFDTQSMRTVYARIRPRSHTLFFGEDTIPLNLYVPRIKKDVIEICEKARKSRLCPAEMCKLYKACRNVKDGDLNISSCRDIRLMALYIIEYGSAWVYMHKSLVDCAALKMNLNQIIRQYEDLGAIDNDGPLFVKSIKSLKVLLQRTIDLIKHNL</sequence>
<protein>
    <submittedName>
        <fullName evidence="1">Uncharacterized protein</fullName>
    </submittedName>
</protein>
<proteinExistence type="predicted"/>
<keyword evidence="2" id="KW-1185">Reference proteome</keyword>
<reference evidence="1 2" key="1">
    <citation type="submission" date="2019-10" db="EMBL/GenBank/DDBJ databases">
        <title>Assembly and Annotation for the nematode Trichostrongylus colubriformis.</title>
        <authorList>
            <person name="Martin J."/>
        </authorList>
    </citation>
    <scope>NUCLEOTIDE SEQUENCE [LARGE SCALE GENOMIC DNA]</scope>
    <source>
        <strain evidence="1">G859</strain>
        <tissue evidence="1">Whole worm</tissue>
    </source>
</reference>
<accession>A0AAN8F841</accession>
<evidence type="ECO:0000313" key="1">
    <source>
        <dbReference type="EMBL" id="KAK5966778.1"/>
    </source>
</evidence>
<organism evidence="1 2">
    <name type="scientific">Trichostrongylus colubriformis</name>
    <name type="common">Black scour worm</name>
    <dbReference type="NCBI Taxonomy" id="6319"/>
    <lineage>
        <taxon>Eukaryota</taxon>
        <taxon>Metazoa</taxon>
        <taxon>Ecdysozoa</taxon>
        <taxon>Nematoda</taxon>
        <taxon>Chromadorea</taxon>
        <taxon>Rhabditida</taxon>
        <taxon>Rhabditina</taxon>
        <taxon>Rhabditomorpha</taxon>
        <taxon>Strongyloidea</taxon>
        <taxon>Trichostrongylidae</taxon>
        <taxon>Trichostrongylus</taxon>
    </lineage>
</organism>
<dbReference type="AlphaFoldDB" id="A0AAN8F841"/>
<dbReference type="EMBL" id="WIXE01023139">
    <property type="protein sequence ID" value="KAK5966778.1"/>
    <property type="molecule type" value="Genomic_DNA"/>
</dbReference>
<dbReference type="PANTHER" id="PTHR31063">
    <property type="entry name" value="PROTEIN CBG08668"/>
    <property type="match status" value="1"/>
</dbReference>
<gene>
    <name evidence="1" type="ORF">GCK32_006512</name>
</gene>
<dbReference type="Proteomes" id="UP001331761">
    <property type="component" value="Unassembled WGS sequence"/>
</dbReference>
<dbReference type="PANTHER" id="PTHR31063:SF3">
    <property type="entry name" value="ENHANCER OF POLYCOMB-LIKE PROTEIN"/>
    <property type="match status" value="1"/>
</dbReference>